<dbReference type="SUPFAM" id="SSF53756">
    <property type="entry name" value="UDP-Glycosyltransferase/glycogen phosphorylase"/>
    <property type="match status" value="1"/>
</dbReference>
<keyword evidence="2" id="KW-0808">Transferase</keyword>
<sequence length="413" mass="47122">MFAFNISRIEMKVLLITQYFYPENFKSNDIAFELVKRGYEVDALVGIPNYPEGQIYNGYGLFKKRRENVKGVNVYRSFQIPRGKGGGLRLMINYLSFVFSSCFNVFFYFAWRNYDAVIVHEVSPIFQAYPAILLRKLRKVPVYLWVLDIWPDAMMSGGGIKNRKILSFVNRLVVNIYGQCDRILISSKRFTESILSKGDFVDKIKYFPNWSDDLLKVDSEYPIPQLPDGFKIMLAGNLGRSQNLDAVVQLILSLRDIKDLKWIFIGNGSEKEWLDNFIEANKLSDVAFTLGRFPLEAMPGFFKKANALLVTLRSGFPHLGMVVPARLQAYMSAGRPVLAMIGNGGADVIKEANCGYAVPAGDYEALATIIRNNVLVNKEAFETLGYNGRCYFEREFQKDICIDNLCRILKEDF</sequence>
<dbReference type="CDD" id="cd03794">
    <property type="entry name" value="GT4_WbuB-like"/>
    <property type="match status" value="1"/>
</dbReference>
<dbReference type="EMBL" id="ABJL02000008">
    <property type="protein sequence ID" value="EDV03527.1"/>
    <property type="molecule type" value="Genomic_DNA"/>
</dbReference>
<name>B3CFJ1_9BACE</name>
<keyword evidence="2" id="KW-0328">Glycosyltransferase</keyword>
<reference evidence="2 3" key="1">
    <citation type="submission" date="2008-04" db="EMBL/GenBank/DDBJ databases">
        <title>Draft genome sequence of Bacteroides intestinalis (DSM 17393).</title>
        <authorList>
            <person name="Sudarsanam P."/>
            <person name="Ley R."/>
            <person name="Guruge J."/>
            <person name="Turnbaugh P.J."/>
            <person name="Mahowald M."/>
            <person name="Liep D."/>
            <person name="Gordon J."/>
        </authorList>
    </citation>
    <scope>NUCLEOTIDE SEQUENCE [LARGE SCALE GENOMIC DNA]</scope>
    <source>
        <strain evidence="2 3">DSM 17393</strain>
    </source>
</reference>
<reference evidence="2 3" key="2">
    <citation type="submission" date="2008-04" db="EMBL/GenBank/DDBJ databases">
        <authorList>
            <person name="Fulton L."/>
            <person name="Clifton S."/>
            <person name="Fulton B."/>
            <person name="Xu J."/>
            <person name="Minx P."/>
            <person name="Pepin K.H."/>
            <person name="Johnson M."/>
            <person name="Thiruvilangam P."/>
            <person name="Bhonagiri V."/>
            <person name="Nash W.E."/>
            <person name="Mardis E.R."/>
            <person name="Wilson R.K."/>
        </authorList>
    </citation>
    <scope>NUCLEOTIDE SEQUENCE [LARGE SCALE GENOMIC DNA]</scope>
    <source>
        <strain evidence="2 3">DSM 17393</strain>
    </source>
</reference>
<gene>
    <name evidence="2" type="ORF">BACINT_02652</name>
</gene>
<organism evidence="2 3">
    <name type="scientific">Bacteroides intestinalis DSM 17393</name>
    <dbReference type="NCBI Taxonomy" id="471870"/>
    <lineage>
        <taxon>Bacteria</taxon>
        <taxon>Pseudomonadati</taxon>
        <taxon>Bacteroidota</taxon>
        <taxon>Bacteroidia</taxon>
        <taxon>Bacteroidales</taxon>
        <taxon>Bacteroidaceae</taxon>
        <taxon>Bacteroides</taxon>
    </lineage>
</organism>
<dbReference type="PANTHER" id="PTHR12526:SF609">
    <property type="entry name" value="LIPOPOLYSACCHARIDE BIOSYNTHESIS PROTEIN"/>
    <property type="match status" value="1"/>
</dbReference>
<protein>
    <submittedName>
        <fullName evidence="2">Glycosyltransferase, group 1 family protein</fullName>
        <ecNumber evidence="2">2.4.-.-</ecNumber>
    </submittedName>
</protein>
<dbReference type="AlphaFoldDB" id="B3CFJ1"/>
<dbReference type="InterPro" id="IPR001296">
    <property type="entry name" value="Glyco_trans_1"/>
</dbReference>
<dbReference type="STRING" id="471870.BACINT_02652"/>
<proteinExistence type="predicted"/>
<dbReference type="GO" id="GO:0016757">
    <property type="term" value="F:glycosyltransferase activity"/>
    <property type="evidence" value="ECO:0007669"/>
    <property type="project" value="UniProtKB-KW"/>
</dbReference>
<dbReference type="RefSeq" id="WP_007663538.1">
    <property type="nucleotide sequence ID" value="NZ_ABJL02000008.1"/>
</dbReference>
<accession>B3CFJ1</accession>
<dbReference type="Proteomes" id="UP000004596">
    <property type="component" value="Unassembled WGS sequence"/>
</dbReference>
<dbReference type="Pfam" id="PF00534">
    <property type="entry name" value="Glycos_transf_1"/>
    <property type="match status" value="1"/>
</dbReference>
<dbReference type="Gene3D" id="3.40.50.2000">
    <property type="entry name" value="Glycogen Phosphorylase B"/>
    <property type="match status" value="2"/>
</dbReference>
<comment type="caution">
    <text evidence="2">The sequence shown here is derived from an EMBL/GenBank/DDBJ whole genome shotgun (WGS) entry which is preliminary data.</text>
</comment>
<dbReference type="PANTHER" id="PTHR12526">
    <property type="entry name" value="GLYCOSYLTRANSFERASE"/>
    <property type="match status" value="1"/>
</dbReference>
<feature type="domain" description="Glycosyl transferase family 1" evidence="1">
    <location>
        <begin position="230"/>
        <end position="388"/>
    </location>
</feature>
<dbReference type="eggNOG" id="COG0438">
    <property type="taxonomic scope" value="Bacteria"/>
</dbReference>
<evidence type="ECO:0000259" key="1">
    <source>
        <dbReference type="Pfam" id="PF00534"/>
    </source>
</evidence>
<dbReference type="GeneID" id="26160006"/>
<evidence type="ECO:0000313" key="3">
    <source>
        <dbReference type="Proteomes" id="UP000004596"/>
    </source>
</evidence>
<evidence type="ECO:0000313" key="2">
    <source>
        <dbReference type="EMBL" id="EDV03527.1"/>
    </source>
</evidence>
<dbReference type="EC" id="2.4.-.-" evidence="2"/>